<dbReference type="Gene3D" id="3.10.20.90">
    <property type="entry name" value="Phosphatidylinositol 3-kinase Catalytic Subunit, Chain A, domain 1"/>
    <property type="match status" value="1"/>
</dbReference>
<evidence type="ECO:0000256" key="1">
    <source>
        <dbReference type="ARBA" id="ARBA00004123"/>
    </source>
</evidence>
<dbReference type="SMART" id="SM00213">
    <property type="entry name" value="UBQ"/>
    <property type="match status" value="1"/>
</dbReference>
<dbReference type="GO" id="GO:0030891">
    <property type="term" value="C:VCB complex"/>
    <property type="evidence" value="ECO:0007669"/>
    <property type="project" value="InterPro"/>
</dbReference>
<keyword evidence="8" id="KW-0539">Nucleus</keyword>
<evidence type="ECO:0000256" key="10">
    <source>
        <dbReference type="ARBA" id="ARBA00060803"/>
    </source>
</evidence>
<organism evidence="20">
    <name type="scientific">Moina brachiata</name>
    <dbReference type="NCBI Taxonomy" id="675436"/>
    <lineage>
        <taxon>Eukaryota</taxon>
        <taxon>Metazoa</taxon>
        <taxon>Ecdysozoa</taxon>
        <taxon>Arthropoda</taxon>
        <taxon>Crustacea</taxon>
        <taxon>Branchiopoda</taxon>
        <taxon>Diplostraca</taxon>
        <taxon>Cladocera</taxon>
        <taxon>Anomopoda</taxon>
        <taxon>Moinidae</taxon>
        <taxon>Moina</taxon>
    </lineage>
</organism>
<keyword evidence="7" id="KW-0804">Transcription</keyword>
<evidence type="ECO:0000256" key="3">
    <source>
        <dbReference type="ARBA" id="ARBA00022553"/>
    </source>
</evidence>
<evidence type="ECO:0000256" key="14">
    <source>
        <dbReference type="ARBA" id="ARBA00081013"/>
    </source>
</evidence>
<evidence type="ECO:0000256" key="15">
    <source>
        <dbReference type="ARBA" id="ARBA00083653"/>
    </source>
</evidence>
<evidence type="ECO:0000256" key="18">
    <source>
        <dbReference type="SAM" id="SignalP"/>
    </source>
</evidence>
<dbReference type="SUPFAM" id="SSF54236">
    <property type="entry name" value="Ubiquitin-like"/>
    <property type="match status" value="1"/>
</dbReference>
<sequence>MKAVLCLSLSFFVVAIVGELITPKALTREIRADVLRDFPGVCYASTQCRTFKEGEEWDLKPFCGKSVCTKGSDGTSEMAAGMSVYLMIRRKKTTIFTDAKETTNVSELKKIIQGITKVSPENQRLFREDRIMEDNRCLADYGLISTTARAQCPAALSLTYRMDNGDFEPIDITPLSSPPELPDVMKGQEATHDTSSN</sequence>
<name>A0A4Y7NJH0_9CRUS</name>
<dbReference type="GO" id="GO:0070449">
    <property type="term" value="C:elongin complex"/>
    <property type="evidence" value="ECO:0007669"/>
    <property type="project" value="InterPro"/>
</dbReference>
<keyword evidence="3" id="KW-0597">Phosphoprotein</keyword>
<protein>
    <recommendedName>
        <fullName evidence="11">Elongin-B</fullName>
    </recommendedName>
    <alternativeName>
        <fullName evidence="14">Elongin 18 kDa subunit</fullName>
    </alternativeName>
    <alternativeName>
        <fullName evidence="12">RNA polymerase II transcription factor SIII subunit B</fullName>
    </alternativeName>
    <alternativeName>
        <fullName evidence="15">SIII p18</fullName>
    </alternativeName>
    <alternativeName>
        <fullName evidence="13">Transcription elongation factor B polypeptide 2</fullName>
    </alternativeName>
</protein>
<dbReference type="InterPro" id="IPR000626">
    <property type="entry name" value="Ubiquitin-like_dom"/>
</dbReference>
<evidence type="ECO:0000256" key="8">
    <source>
        <dbReference type="ARBA" id="ARBA00023242"/>
    </source>
</evidence>
<dbReference type="PROSITE" id="PS50053">
    <property type="entry name" value="UBIQUITIN_2"/>
    <property type="match status" value="1"/>
</dbReference>
<comment type="subcellular location">
    <subcellularLocation>
        <location evidence="1">Nucleus</location>
    </subcellularLocation>
</comment>
<dbReference type="Pfam" id="PF00240">
    <property type="entry name" value="ubiquitin"/>
    <property type="match status" value="1"/>
</dbReference>
<comment type="subunit">
    <text evidence="16">Heterotrimer of an A (ELOA, ELOA2 or ELOA3P), ELOB and ELOC subunit. The elongin BC complex interacts with EPOP; leading to recruit the elongin BC complex to Polycomb group (PcG) target genes, thereby restricting excessive activity of the PRC2/EED-EZH2 complex. Component of multiple cullin-RING E3 ubiquitin-protein ligase complexes composed of Elongin BC (ELOB and ELOC), a cullin (either CUL2 or CUL5), a catalytic subunit (either RBX1 or RNF7/RBX2), as well as a substrate adapter protein that can be either ASB2, ASB9, ASB11, KLHDC2, KLHDC3, KLHDC10, APPBP2, FEM1A, FEM1B, FEM1C, LRR1, PCMTD1, SOCS1, SOCS2, SOCS5, SPSB1, SPSB3, ELOA, VHL, WSB1 or RAB40C. As part of the Elongin BC E3 ubiquitin ligase complex; interacts with NRBP1. May also interact with DCUN1D1, DCUN1D2, DCUN1D3 and DCUN1D5. May form oligomers as a KLHDC2/KLHDC3-ELOB-ELOC complex; this interaction is autoinhibitory for the E3 ligase complex as the substrate-binding site of KLHDC2/KLHDC3 is blocked in the oligomer.</text>
</comment>
<comment type="pathway">
    <text evidence="2">Protein modification; protein ubiquitination.</text>
</comment>
<feature type="chain" id="PRO_5021505455" description="Elongin-B" evidence="18">
    <location>
        <begin position="28"/>
        <end position="197"/>
    </location>
</feature>
<evidence type="ECO:0000256" key="5">
    <source>
        <dbReference type="ARBA" id="ARBA00022990"/>
    </source>
</evidence>
<evidence type="ECO:0000256" key="16">
    <source>
        <dbReference type="ARBA" id="ARBA00093515"/>
    </source>
</evidence>
<evidence type="ECO:0000256" key="11">
    <source>
        <dbReference type="ARBA" id="ARBA00074516"/>
    </source>
</evidence>
<gene>
    <name evidence="20" type="primary">EOG090X0JP1</name>
</gene>
<dbReference type="FunFam" id="3.10.20.90:FF:000108">
    <property type="entry name" value="Elongin-B"/>
    <property type="match status" value="1"/>
</dbReference>
<dbReference type="AlphaFoldDB" id="A0A4Y7NJH0"/>
<comment type="function">
    <text evidence="9">SIII, also known as elongin, is a general transcription elongation factor that increases the RNA polymerase II transcription elongation past template-encoded arresting sites. Subunit A is transcriptionally active and its transcription activity is strongly enhanced by binding to the dimeric complex of the SIII regulatory subunits B and C (elongin BC complex). In embryonic stem cells, the elongin BC complex is recruited by EPOP to Polycomb group (PcG) target genes in order generate genomic region that display both active and repressive chromatin properties, an important feature of pluripotent stem cells.</text>
</comment>
<evidence type="ECO:0000259" key="19">
    <source>
        <dbReference type="PROSITE" id="PS50053"/>
    </source>
</evidence>
<keyword evidence="5" id="KW-0007">Acetylation</keyword>
<evidence type="ECO:0000256" key="9">
    <source>
        <dbReference type="ARBA" id="ARBA00054216"/>
    </source>
</evidence>
<keyword evidence="4" id="KW-0833">Ubl conjugation pathway</keyword>
<dbReference type="InterPro" id="IPR039049">
    <property type="entry name" value="ELOB"/>
</dbReference>
<dbReference type="PANTHER" id="PTHR13248">
    <property type="entry name" value="TRANSCRIPTION ELONGATION FACTOR B POLYPEPTIDE 2"/>
    <property type="match status" value="1"/>
</dbReference>
<evidence type="ECO:0000256" key="6">
    <source>
        <dbReference type="ARBA" id="ARBA00023015"/>
    </source>
</evidence>
<keyword evidence="18" id="KW-0732">Signal</keyword>
<dbReference type="PANTHER" id="PTHR13248:SF4">
    <property type="entry name" value="ELONGIN B"/>
    <property type="match status" value="1"/>
</dbReference>
<comment type="similarity">
    <text evidence="10">Belongs to the Elongin B family.</text>
</comment>
<feature type="region of interest" description="Disordered" evidence="17">
    <location>
        <begin position="174"/>
        <end position="197"/>
    </location>
</feature>
<evidence type="ECO:0000256" key="7">
    <source>
        <dbReference type="ARBA" id="ARBA00023163"/>
    </source>
</evidence>
<dbReference type="GO" id="GO:0006368">
    <property type="term" value="P:transcription elongation by RNA polymerase II"/>
    <property type="evidence" value="ECO:0007669"/>
    <property type="project" value="InterPro"/>
</dbReference>
<dbReference type="InterPro" id="IPR029071">
    <property type="entry name" value="Ubiquitin-like_domsf"/>
</dbReference>
<reference evidence="20" key="1">
    <citation type="submission" date="2018-08" db="EMBL/GenBank/DDBJ databases">
        <authorList>
            <person name="Cornetti L."/>
        </authorList>
    </citation>
    <scope>NUCLEOTIDE SEQUENCE</scope>
    <source>
        <strain evidence="20">DE-FRO-2-1</strain>
    </source>
</reference>
<feature type="domain" description="Ubiquitin-like" evidence="19">
    <location>
        <begin position="82"/>
        <end position="143"/>
    </location>
</feature>
<proteinExistence type="evidence at transcript level"/>
<evidence type="ECO:0000256" key="17">
    <source>
        <dbReference type="SAM" id="MobiDB-lite"/>
    </source>
</evidence>
<evidence type="ECO:0000313" key="20">
    <source>
        <dbReference type="EMBL" id="SVE93389.1"/>
    </source>
</evidence>
<evidence type="ECO:0000256" key="13">
    <source>
        <dbReference type="ARBA" id="ARBA00080438"/>
    </source>
</evidence>
<accession>A0A4Y7NJH0</accession>
<evidence type="ECO:0000256" key="4">
    <source>
        <dbReference type="ARBA" id="ARBA00022786"/>
    </source>
</evidence>
<keyword evidence="6" id="KW-0805">Transcription regulation</keyword>
<evidence type="ECO:0000256" key="12">
    <source>
        <dbReference type="ARBA" id="ARBA00076690"/>
    </source>
</evidence>
<evidence type="ECO:0000256" key="2">
    <source>
        <dbReference type="ARBA" id="ARBA00004906"/>
    </source>
</evidence>
<dbReference type="EMBL" id="LR023770">
    <property type="protein sequence ID" value="SVE93389.1"/>
    <property type="molecule type" value="mRNA"/>
</dbReference>
<dbReference type="CDD" id="cd01788">
    <property type="entry name" value="Ubl_ElonginB"/>
    <property type="match status" value="1"/>
</dbReference>
<feature type="signal peptide" evidence="18">
    <location>
        <begin position="1"/>
        <end position="27"/>
    </location>
</feature>